<evidence type="ECO:0000313" key="13">
    <source>
        <dbReference type="EMBL" id="THW81952.1"/>
    </source>
</evidence>
<dbReference type="GO" id="GO:0003677">
    <property type="term" value="F:DNA binding"/>
    <property type="evidence" value="ECO:0007669"/>
    <property type="project" value="UniProtKB-KW"/>
</dbReference>
<feature type="domain" description="TFIIF beta subunit N-terminal" evidence="12">
    <location>
        <begin position="64"/>
        <end position="195"/>
    </location>
</feature>
<dbReference type="FunFam" id="1.10.10.10:FF:000035">
    <property type="entry name" value="General transcription factor IIF subunit 2"/>
    <property type="match status" value="1"/>
</dbReference>
<gene>
    <name evidence="13" type="ORF">D6D15_10450</name>
</gene>
<evidence type="ECO:0000313" key="14">
    <source>
        <dbReference type="Proteomes" id="UP000304928"/>
    </source>
</evidence>
<dbReference type="CDD" id="cd07980">
    <property type="entry name" value="TFIIF_beta"/>
    <property type="match status" value="1"/>
</dbReference>
<dbReference type="InterPro" id="IPR040504">
    <property type="entry name" value="TFIIF_beta_N"/>
</dbReference>
<evidence type="ECO:0000256" key="2">
    <source>
        <dbReference type="ARBA" id="ARBA00009543"/>
    </source>
</evidence>
<evidence type="ECO:0000256" key="3">
    <source>
        <dbReference type="ARBA" id="ARBA00021453"/>
    </source>
</evidence>
<feature type="compositionally biased region" description="Basic and acidic residues" evidence="10">
    <location>
        <begin position="1"/>
        <end position="10"/>
    </location>
</feature>
<keyword evidence="7" id="KW-0539">Nucleus</keyword>
<sequence>MSDGAMRQEQRPSPSPSLLPVAHRHIMSSNGIKTEDGAFIKPEHEADEYEDTGECHMPANPEEQRAWLCRLPKWLWTAWEDMADDEEIELGKIRVYHQGNKDGTSRVRMKLHDHPKHHDVPKLYDLTTTRAGYSNTVVFSERDQPGFKAWNPNRVRKDGQRNNQYKVNKNKPYTSSIPKQTALAGYVTNEMAVTAVENDEYRRLTDKRFMEMFHPKRTTRFESGPEANVHSNTQANQAFSSFIKATQGKKPVKKQQEKAVRVSQEELFDLLTDCFKQYRYWSLKALKQRLHQPEAFIKSTVEKIATLMRSGRFAMNYKLNPEYERTLNIDSNNVKEEVAAEEDDDDDDDEDEDGYEDVKMEDS</sequence>
<dbReference type="GO" id="GO:0005674">
    <property type="term" value="C:transcription factor TFIIF complex"/>
    <property type="evidence" value="ECO:0007669"/>
    <property type="project" value="InterPro"/>
</dbReference>
<dbReference type="Pfam" id="PF02270">
    <property type="entry name" value="TFIIF_beta"/>
    <property type="match status" value="1"/>
</dbReference>
<evidence type="ECO:0000256" key="9">
    <source>
        <dbReference type="ARBA" id="ARBA00081863"/>
    </source>
</evidence>
<evidence type="ECO:0000256" key="1">
    <source>
        <dbReference type="ARBA" id="ARBA00004123"/>
    </source>
</evidence>
<dbReference type="SUPFAM" id="SSF50916">
    <property type="entry name" value="Rap30/74 interaction domains"/>
    <property type="match status" value="1"/>
</dbReference>
<reference evidence="13 14" key="1">
    <citation type="submission" date="2018-10" db="EMBL/GenBank/DDBJ databases">
        <title>Fifty Aureobasidium pullulans genomes reveal a recombining polyextremotolerant generalist.</title>
        <authorList>
            <person name="Gostincar C."/>
            <person name="Turk M."/>
            <person name="Zajc J."/>
            <person name="Gunde-Cimerman N."/>
        </authorList>
    </citation>
    <scope>NUCLEOTIDE SEQUENCE [LARGE SCALE GENOMIC DNA]</scope>
    <source>
        <strain evidence="13 14">EXF-10507</strain>
    </source>
</reference>
<evidence type="ECO:0000256" key="4">
    <source>
        <dbReference type="ARBA" id="ARBA00023015"/>
    </source>
</evidence>
<dbReference type="InterPro" id="IPR011039">
    <property type="entry name" value="TFIIF_interaction"/>
</dbReference>
<comment type="similarity">
    <text evidence="2">Belongs to the TFIIF beta subunit family.</text>
</comment>
<evidence type="ECO:0000259" key="11">
    <source>
        <dbReference type="Pfam" id="PF02270"/>
    </source>
</evidence>
<dbReference type="PANTHER" id="PTHR10445:SF0">
    <property type="entry name" value="GENERAL TRANSCRIPTION FACTOR IIF SUBUNIT 2"/>
    <property type="match status" value="1"/>
</dbReference>
<dbReference type="InterPro" id="IPR040450">
    <property type="entry name" value="TFIIF_beta_HTH"/>
</dbReference>
<dbReference type="Pfam" id="PF17683">
    <property type="entry name" value="TFIIF_beta_N"/>
    <property type="match status" value="1"/>
</dbReference>
<organism evidence="13 14">
    <name type="scientific">Aureobasidium pullulans</name>
    <name type="common">Black yeast</name>
    <name type="synonym">Pullularia pullulans</name>
    <dbReference type="NCBI Taxonomy" id="5580"/>
    <lineage>
        <taxon>Eukaryota</taxon>
        <taxon>Fungi</taxon>
        <taxon>Dikarya</taxon>
        <taxon>Ascomycota</taxon>
        <taxon>Pezizomycotina</taxon>
        <taxon>Dothideomycetes</taxon>
        <taxon>Dothideomycetidae</taxon>
        <taxon>Dothideales</taxon>
        <taxon>Saccotheciaceae</taxon>
        <taxon>Aureobasidium</taxon>
    </lineage>
</organism>
<feature type="region of interest" description="Disordered" evidence="10">
    <location>
        <begin position="328"/>
        <end position="363"/>
    </location>
</feature>
<evidence type="ECO:0000256" key="10">
    <source>
        <dbReference type="SAM" id="MobiDB-lite"/>
    </source>
</evidence>
<dbReference type="InterPro" id="IPR003196">
    <property type="entry name" value="TFIIF_beta"/>
</dbReference>
<dbReference type="InterPro" id="IPR036390">
    <property type="entry name" value="WH_DNA-bd_sf"/>
</dbReference>
<dbReference type="InterPro" id="IPR036388">
    <property type="entry name" value="WH-like_DNA-bd_sf"/>
</dbReference>
<feature type="domain" description="TFIIF beta subunit HTH" evidence="11">
    <location>
        <begin position="260"/>
        <end position="323"/>
    </location>
</feature>
<dbReference type="Gene3D" id="1.10.10.10">
    <property type="entry name" value="Winged helix-like DNA-binding domain superfamily/Winged helix DNA-binding domain"/>
    <property type="match status" value="1"/>
</dbReference>
<evidence type="ECO:0000256" key="6">
    <source>
        <dbReference type="ARBA" id="ARBA00023163"/>
    </source>
</evidence>
<dbReference type="EMBL" id="QZAR01000417">
    <property type="protein sequence ID" value="THW81952.1"/>
    <property type="molecule type" value="Genomic_DNA"/>
</dbReference>
<protein>
    <recommendedName>
        <fullName evidence="3">Transcription initiation factor IIF subunit beta</fullName>
    </recommendedName>
    <alternativeName>
        <fullName evidence="9">TFIIF medium subunit</fullName>
    </alternativeName>
    <alternativeName>
        <fullName evidence="8">TFIIF-beta</fullName>
    </alternativeName>
</protein>
<name>A0A4S9APU8_AURPU</name>
<keyword evidence="5" id="KW-0238">DNA-binding</keyword>
<feature type="compositionally biased region" description="Basic and acidic residues" evidence="10">
    <location>
        <begin position="328"/>
        <end position="338"/>
    </location>
</feature>
<comment type="caution">
    <text evidence="13">The sequence shown here is derived from an EMBL/GenBank/DDBJ whole genome shotgun (WGS) entry which is preliminary data.</text>
</comment>
<dbReference type="GO" id="GO:0006367">
    <property type="term" value="P:transcription initiation at RNA polymerase II promoter"/>
    <property type="evidence" value="ECO:0007669"/>
    <property type="project" value="InterPro"/>
</dbReference>
<evidence type="ECO:0000259" key="12">
    <source>
        <dbReference type="Pfam" id="PF17683"/>
    </source>
</evidence>
<comment type="subcellular location">
    <subcellularLocation>
        <location evidence="1">Nucleus</location>
    </subcellularLocation>
</comment>
<evidence type="ECO:0000256" key="8">
    <source>
        <dbReference type="ARBA" id="ARBA00081473"/>
    </source>
</evidence>
<feature type="region of interest" description="Disordered" evidence="10">
    <location>
        <begin position="1"/>
        <end position="22"/>
    </location>
</feature>
<feature type="compositionally biased region" description="Acidic residues" evidence="10">
    <location>
        <begin position="339"/>
        <end position="355"/>
    </location>
</feature>
<dbReference type="PANTHER" id="PTHR10445">
    <property type="entry name" value="GENERAL TRANSCRIPTION FACTOR IIF SUBUNIT 2"/>
    <property type="match status" value="1"/>
</dbReference>
<keyword evidence="6" id="KW-0804">Transcription</keyword>
<dbReference type="Proteomes" id="UP000304928">
    <property type="component" value="Unassembled WGS sequence"/>
</dbReference>
<dbReference type="SUPFAM" id="SSF46785">
    <property type="entry name" value="Winged helix' DNA-binding domain"/>
    <property type="match status" value="1"/>
</dbReference>
<dbReference type="AlphaFoldDB" id="A0A4S9APU8"/>
<keyword evidence="4" id="KW-0805">Transcription regulation</keyword>
<evidence type="ECO:0000256" key="5">
    <source>
        <dbReference type="ARBA" id="ARBA00023125"/>
    </source>
</evidence>
<evidence type="ECO:0000256" key="7">
    <source>
        <dbReference type="ARBA" id="ARBA00023242"/>
    </source>
</evidence>
<accession>A0A4S9APU8</accession>
<proteinExistence type="inferred from homology"/>